<feature type="domain" description="SH3" evidence="3">
    <location>
        <begin position="98"/>
        <end position="157"/>
    </location>
</feature>
<feature type="domain" description="SH3" evidence="3">
    <location>
        <begin position="226"/>
        <end position="298"/>
    </location>
</feature>
<reference evidence="4 5" key="1">
    <citation type="journal article" date="2019" name="Nat. Ecol. Evol.">
        <title>Megaphylogeny resolves global patterns of mushroom evolution.</title>
        <authorList>
            <person name="Varga T."/>
            <person name="Krizsan K."/>
            <person name="Foldi C."/>
            <person name="Dima B."/>
            <person name="Sanchez-Garcia M."/>
            <person name="Sanchez-Ramirez S."/>
            <person name="Szollosi G.J."/>
            <person name="Szarkandi J.G."/>
            <person name="Papp V."/>
            <person name="Albert L."/>
            <person name="Andreopoulos W."/>
            <person name="Angelini C."/>
            <person name="Antonin V."/>
            <person name="Barry K.W."/>
            <person name="Bougher N.L."/>
            <person name="Buchanan P."/>
            <person name="Buyck B."/>
            <person name="Bense V."/>
            <person name="Catcheside P."/>
            <person name="Chovatia M."/>
            <person name="Cooper J."/>
            <person name="Damon W."/>
            <person name="Desjardin D."/>
            <person name="Finy P."/>
            <person name="Geml J."/>
            <person name="Haridas S."/>
            <person name="Hughes K."/>
            <person name="Justo A."/>
            <person name="Karasinski D."/>
            <person name="Kautmanova I."/>
            <person name="Kiss B."/>
            <person name="Kocsube S."/>
            <person name="Kotiranta H."/>
            <person name="LaButti K.M."/>
            <person name="Lechner B.E."/>
            <person name="Liimatainen K."/>
            <person name="Lipzen A."/>
            <person name="Lukacs Z."/>
            <person name="Mihaltcheva S."/>
            <person name="Morgado L.N."/>
            <person name="Niskanen T."/>
            <person name="Noordeloos M.E."/>
            <person name="Ohm R.A."/>
            <person name="Ortiz-Santana B."/>
            <person name="Ovrebo C."/>
            <person name="Racz N."/>
            <person name="Riley R."/>
            <person name="Savchenko A."/>
            <person name="Shiryaev A."/>
            <person name="Soop K."/>
            <person name="Spirin V."/>
            <person name="Szebenyi C."/>
            <person name="Tomsovsky M."/>
            <person name="Tulloss R.E."/>
            <person name="Uehling J."/>
            <person name="Grigoriev I.V."/>
            <person name="Vagvolgyi C."/>
            <person name="Papp T."/>
            <person name="Martin F.M."/>
            <person name="Miettinen O."/>
            <person name="Hibbett D.S."/>
            <person name="Nagy L.G."/>
        </authorList>
    </citation>
    <scope>NUCLEOTIDE SEQUENCE [LARGE SCALE GENOMIC DNA]</scope>
    <source>
        <strain evidence="4 5">OMC1185</strain>
    </source>
</reference>
<dbReference type="PANTHER" id="PTHR12287:SF23">
    <property type="entry name" value="AROUSER, ISOFORM A-RELATED"/>
    <property type="match status" value="1"/>
</dbReference>
<feature type="domain" description="SH3" evidence="3">
    <location>
        <begin position="160"/>
        <end position="224"/>
    </location>
</feature>
<dbReference type="PROSITE" id="PS50002">
    <property type="entry name" value="SH3"/>
    <property type="match status" value="4"/>
</dbReference>
<feature type="domain" description="SH3" evidence="3">
    <location>
        <begin position="35"/>
        <end position="94"/>
    </location>
</feature>
<dbReference type="AlphaFoldDB" id="A0A5C3NB65"/>
<dbReference type="OrthoDB" id="5983572at2759"/>
<evidence type="ECO:0000256" key="2">
    <source>
        <dbReference type="PROSITE-ProRule" id="PRU00192"/>
    </source>
</evidence>
<dbReference type="InterPro" id="IPR036028">
    <property type="entry name" value="SH3-like_dom_sf"/>
</dbReference>
<dbReference type="Pfam" id="PF00018">
    <property type="entry name" value="SH3_1"/>
    <property type="match status" value="3"/>
</dbReference>
<dbReference type="Proteomes" id="UP000305948">
    <property type="component" value="Unassembled WGS sequence"/>
</dbReference>
<evidence type="ECO:0000259" key="3">
    <source>
        <dbReference type="PROSITE" id="PS50002"/>
    </source>
</evidence>
<keyword evidence="5" id="KW-1185">Reference proteome</keyword>
<dbReference type="SUPFAM" id="SSF50044">
    <property type="entry name" value="SH3-domain"/>
    <property type="match status" value="4"/>
</dbReference>
<dbReference type="Pfam" id="PF07653">
    <property type="entry name" value="SH3_2"/>
    <property type="match status" value="1"/>
</dbReference>
<evidence type="ECO:0000256" key="1">
    <source>
        <dbReference type="ARBA" id="ARBA00022443"/>
    </source>
</evidence>
<evidence type="ECO:0000313" key="4">
    <source>
        <dbReference type="EMBL" id="TFK53238.1"/>
    </source>
</evidence>
<evidence type="ECO:0000313" key="5">
    <source>
        <dbReference type="Proteomes" id="UP000305948"/>
    </source>
</evidence>
<dbReference type="GO" id="GO:0007266">
    <property type="term" value="P:Rho protein signal transduction"/>
    <property type="evidence" value="ECO:0007669"/>
    <property type="project" value="TreeGrafter"/>
</dbReference>
<sequence length="298" mass="33249">MHGSFVPSISYLETGGLKRELGLTVSLRQCSYAARFMSMCYVFIADSPEDPQELSLRKDEVVLVLLARGTWWTVRNEDGAVGVVPSSSLLPVIGRASLHSLQAVACFDYVAASEDEISFCGGDILNVCNFQDEWWEVYKANGDTGMAPSNYLRLWWADKQSYFRGSAVAELSPREMPSANGEELSFAKDDILDIWDINDKWWMASNSDGKRGIVPLNYLAPLSSEAENIKVKAQYACMSCMKYQICYILTDVRGLRETDTAAQPDDVSLSTGEILEIIYFRNDGWWKVKKGDGTEGCS</sequence>
<dbReference type="InterPro" id="IPR001452">
    <property type="entry name" value="SH3_domain"/>
</dbReference>
<protein>
    <recommendedName>
        <fullName evidence="3">SH3 domain-containing protein</fullName>
    </recommendedName>
</protein>
<dbReference type="Gene3D" id="2.30.30.40">
    <property type="entry name" value="SH3 Domains"/>
    <property type="match status" value="4"/>
</dbReference>
<dbReference type="EMBL" id="ML213508">
    <property type="protein sequence ID" value="TFK53238.1"/>
    <property type="molecule type" value="Genomic_DNA"/>
</dbReference>
<dbReference type="SMART" id="SM00326">
    <property type="entry name" value="SH3"/>
    <property type="match status" value="4"/>
</dbReference>
<proteinExistence type="predicted"/>
<organism evidence="4 5">
    <name type="scientific">Heliocybe sulcata</name>
    <dbReference type="NCBI Taxonomy" id="5364"/>
    <lineage>
        <taxon>Eukaryota</taxon>
        <taxon>Fungi</taxon>
        <taxon>Dikarya</taxon>
        <taxon>Basidiomycota</taxon>
        <taxon>Agaricomycotina</taxon>
        <taxon>Agaricomycetes</taxon>
        <taxon>Gloeophyllales</taxon>
        <taxon>Gloeophyllaceae</taxon>
        <taxon>Heliocybe</taxon>
    </lineage>
</organism>
<dbReference type="PRINTS" id="PR00452">
    <property type="entry name" value="SH3DOMAIN"/>
</dbReference>
<gene>
    <name evidence="4" type="ORF">OE88DRAFT_1358379</name>
</gene>
<keyword evidence="1 2" id="KW-0728">SH3 domain</keyword>
<dbReference type="GO" id="GO:0003779">
    <property type="term" value="F:actin binding"/>
    <property type="evidence" value="ECO:0007669"/>
    <property type="project" value="TreeGrafter"/>
</dbReference>
<dbReference type="CDD" id="cd00174">
    <property type="entry name" value="SH3"/>
    <property type="match status" value="1"/>
</dbReference>
<dbReference type="STRING" id="5364.A0A5C3NB65"/>
<dbReference type="PANTHER" id="PTHR12287">
    <property type="entry name" value="EPIDERMAL GROWTH FACTOR RECEPTOR KINASE SUBSTRATE EPS8-RELATED PROTEIN"/>
    <property type="match status" value="1"/>
</dbReference>
<name>A0A5C3NB65_9AGAM</name>
<dbReference type="InterPro" id="IPR039801">
    <property type="entry name" value="EPS8-like"/>
</dbReference>
<accession>A0A5C3NB65</accession>
<dbReference type="GO" id="GO:0005886">
    <property type="term" value="C:plasma membrane"/>
    <property type="evidence" value="ECO:0007669"/>
    <property type="project" value="TreeGrafter"/>
</dbReference>
<dbReference type="GO" id="GO:0035023">
    <property type="term" value="P:regulation of Rho protein signal transduction"/>
    <property type="evidence" value="ECO:0007669"/>
    <property type="project" value="TreeGrafter"/>
</dbReference>